<dbReference type="GO" id="GO:0003723">
    <property type="term" value="F:RNA binding"/>
    <property type="evidence" value="ECO:0007669"/>
    <property type="project" value="UniProtKB-UniRule"/>
</dbReference>
<organism evidence="4 5">
    <name type="scientific">Pneumocystis jirovecii (strain RU7)</name>
    <name type="common">Human pneumocystis pneumonia agent</name>
    <dbReference type="NCBI Taxonomy" id="1408657"/>
    <lineage>
        <taxon>Eukaryota</taxon>
        <taxon>Fungi</taxon>
        <taxon>Dikarya</taxon>
        <taxon>Ascomycota</taxon>
        <taxon>Taphrinomycotina</taxon>
        <taxon>Pneumocystomycetes</taxon>
        <taxon>Pneumocystaceae</taxon>
        <taxon>Pneumocystis</taxon>
    </lineage>
</organism>
<dbReference type="Proteomes" id="UP000053447">
    <property type="component" value="Unassembled WGS sequence"/>
</dbReference>
<accession>A0A0W4ZVN8</accession>
<evidence type="ECO:0000256" key="1">
    <source>
        <dbReference type="PROSITE-ProRule" id="PRU00176"/>
    </source>
</evidence>
<dbReference type="AlphaFoldDB" id="A0A0W4ZVN8"/>
<evidence type="ECO:0000256" key="2">
    <source>
        <dbReference type="SAM" id="MobiDB-lite"/>
    </source>
</evidence>
<dbReference type="Gene3D" id="3.30.70.330">
    <property type="match status" value="1"/>
</dbReference>
<feature type="domain" description="RRM" evidence="3">
    <location>
        <begin position="64"/>
        <end position="142"/>
    </location>
</feature>
<keyword evidence="1" id="KW-0694">RNA-binding</keyword>
<evidence type="ECO:0000259" key="3">
    <source>
        <dbReference type="PROSITE" id="PS50102"/>
    </source>
</evidence>
<dbReference type="SUPFAM" id="SSF54928">
    <property type="entry name" value="RNA-binding domain, RBD"/>
    <property type="match status" value="1"/>
</dbReference>
<dbReference type="RefSeq" id="XP_018231130.1">
    <property type="nucleotide sequence ID" value="XM_018372794.1"/>
</dbReference>
<dbReference type="OrthoDB" id="6159137at2759"/>
<dbReference type="EMBL" id="LFWA01000002">
    <property type="protein sequence ID" value="KTW32438.1"/>
    <property type="molecule type" value="Genomic_DNA"/>
</dbReference>
<dbReference type="STRING" id="1408657.A0A0W4ZVN8"/>
<reference evidence="5" key="1">
    <citation type="journal article" date="2016" name="Nat. Commun.">
        <title>Genome analysis of three Pneumocystis species reveals adaptation mechanisms to life exclusively in mammalian hosts.</title>
        <authorList>
            <person name="Ma L."/>
            <person name="Chen Z."/>
            <person name="Huang D.W."/>
            <person name="Kutty G."/>
            <person name="Ishihara M."/>
            <person name="Wang H."/>
            <person name="Abouelleil A."/>
            <person name="Bishop L."/>
            <person name="Davey E."/>
            <person name="Deng R."/>
            <person name="Deng X."/>
            <person name="Fan L."/>
            <person name="Fantoni G."/>
            <person name="Fitzgerald M."/>
            <person name="Gogineni E."/>
            <person name="Goldberg J.M."/>
            <person name="Handley G."/>
            <person name="Hu X."/>
            <person name="Huber C."/>
            <person name="Jiao X."/>
            <person name="Jones K."/>
            <person name="Levin J.Z."/>
            <person name="Liu Y."/>
            <person name="Macdonald P."/>
            <person name="Melnikov A."/>
            <person name="Raley C."/>
            <person name="Sassi M."/>
            <person name="Sherman B.T."/>
            <person name="Song X."/>
            <person name="Sykes S."/>
            <person name="Tran B."/>
            <person name="Walsh L."/>
            <person name="Xia Y."/>
            <person name="Yang J."/>
            <person name="Young S."/>
            <person name="Zeng Q."/>
            <person name="Zheng X."/>
            <person name="Stephens R."/>
            <person name="Nusbaum C."/>
            <person name="Birren B.W."/>
            <person name="Azadi P."/>
            <person name="Lempicki R.A."/>
            <person name="Cuomo C.A."/>
            <person name="Kovacs J.A."/>
        </authorList>
    </citation>
    <scope>NUCLEOTIDE SEQUENCE [LARGE SCALE GENOMIC DNA]</scope>
    <source>
        <strain evidence="5">RU7</strain>
    </source>
</reference>
<protein>
    <recommendedName>
        <fullName evidence="3">RRM domain-containing protein</fullName>
    </recommendedName>
</protein>
<dbReference type="Pfam" id="PF00076">
    <property type="entry name" value="RRM_1"/>
    <property type="match status" value="1"/>
</dbReference>
<sequence length="251" mass="30181">MTEFHNDFKINMEKGVDLEQERRGSSRKTESSDQMIREEEIYKKQENSRREIWRQTGGGNGQGFNLFVTGIANKLGEEELRKMFSVYGEVEKCQIMVDPYTKEPRGFGFVQMSTIESANAAREGLTGEERYGRVLSVDRARRDRPRTPTPGKYYGPPKKDYSYKNKPFFSTSYNRYSHHERYDRYNRFGGYDRYNHYNRRPQERFHPYYEKQDSHSNRDLRPGRYEHYTSGRGYDYYKEDEYPHHYCKSNR</sequence>
<name>A0A0W4ZVN8_PNEJ7</name>
<dbReference type="PANTHER" id="PTHR48034">
    <property type="entry name" value="TRANSFORMER-2 SEX-DETERMINING PROTEIN-RELATED"/>
    <property type="match status" value="1"/>
</dbReference>
<dbReference type="InterPro" id="IPR050441">
    <property type="entry name" value="RBM"/>
</dbReference>
<dbReference type="PROSITE" id="PS50102">
    <property type="entry name" value="RRM"/>
    <property type="match status" value="1"/>
</dbReference>
<dbReference type="VEuPathDB" id="FungiDB:T551_00528"/>
<dbReference type="InterPro" id="IPR035979">
    <property type="entry name" value="RBD_domain_sf"/>
</dbReference>
<dbReference type="CDD" id="cd00590">
    <property type="entry name" value="RRM_SF"/>
    <property type="match status" value="1"/>
</dbReference>
<dbReference type="SMART" id="SM00360">
    <property type="entry name" value="RRM"/>
    <property type="match status" value="1"/>
</dbReference>
<evidence type="ECO:0000313" key="5">
    <source>
        <dbReference type="Proteomes" id="UP000053447"/>
    </source>
</evidence>
<dbReference type="InterPro" id="IPR012677">
    <property type="entry name" value="Nucleotide-bd_a/b_plait_sf"/>
</dbReference>
<evidence type="ECO:0000313" key="4">
    <source>
        <dbReference type="EMBL" id="KTW32438.1"/>
    </source>
</evidence>
<keyword evidence="5" id="KW-1185">Reference proteome</keyword>
<gene>
    <name evidence="4" type="ORF">T551_00528</name>
</gene>
<feature type="region of interest" description="Disordered" evidence="2">
    <location>
        <begin position="1"/>
        <end position="38"/>
    </location>
</feature>
<dbReference type="GeneID" id="28939049"/>
<dbReference type="InterPro" id="IPR000504">
    <property type="entry name" value="RRM_dom"/>
</dbReference>
<feature type="region of interest" description="Disordered" evidence="2">
    <location>
        <begin position="202"/>
        <end position="226"/>
    </location>
</feature>
<proteinExistence type="predicted"/>
<comment type="caution">
    <text evidence="4">The sequence shown here is derived from an EMBL/GenBank/DDBJ whole genome shotgun (WGS) entry which is preliminary data.</text>
</comment>